<evidence type="ECO:0000313" key="2">
    <source>
        <dbReference type="EMBL" id="MBP2295250.1"/>
    </source>
</evidence>
<keyword evidence="3" id="KW-1185">Reference proteome</keyword>
<accession>A0ABS4SRR6</accession>
<name>A0ABS4SRR6_9PROT</name>
<gene>
    <name evidence="2" type="ORF">J2851_005053</name>
</gene>
<organism evidence="2 3">
    <name type="scientific">Azospirillum rugosum</name>
    <dbReference type="NCBI Taxonomy" id="416170"/>
    <lineage>
        <taxon>Bacteria</taxon>
        <taxon>Pseudomonadati</taxon>
        <taxon>Pseudomonadota</taxon>
        <taxon>Alphaproteobacteria</taxon>
        <taxon>Rhodospirillales</taxon>
        <taxon>Azospirillaceae</taxon>
        <taxon>Azospirillum</taxon>
    </lineage>
</organism>
<feature type="compositionally biased region" description="Basic and acidic residues" evidence="1">
    <location>
        <begin position="8"/>
        <end position="19"/>
    </location>
</feature>
<feature type="region of interest" description="Disordered" evidence="1">
    <location>
        <begin position="1"/>
        <end position="116"/>
    </location>
</feature>
<evidence type="ECO:0000313" key="3">
    <source>
        <dbReference type="Proteomes" id="UP000781958"/>
    </source>
</evidence>
<proteinExistence type="predicted"/>
<reference evidence="2 3" key="1">
    <citation type="submission" date="2021-03" db="EMBL/GenBank/DDBJ databases">
        <title>Genomic Encyclopedia of Type Strains, Phase III (KMG-III): the genomes of soil and plant-associated and newly described type strains.</title>
        <authorList>
            <person name="Whitman W."/>
        </authorList>
    </citation>
    <scope>NUCLEOTIDE SEQUENCE [LARGE SCALE GENOMIC DNA]</scope>
    <source>
        <strain evidence="2 3">IMMIB AFH-6</strain>
    </source>
</reference>
<sequence length="845" mass="93331">MDATNQEQLEKGKPLKMDDTMTPQSPKPEVAQTPGEQPKPEVAQTPGEQPEPEVAQTPGEQPKPEVAQTPGEQSKPEVVQTPGEQPKPEVVQTPGEQPKPEVVQTPGEQPKPGELKKTINIGNQAENIFNNIIFHTGTSNDIPLQDRTDDIPDDLGTGPQPPAADVDAHVARMLSERVVVITAAEDSNLLGAARALFGHPSLADRQPRFVRRISNAPLDQQFMLDDLVKLPVANGKPAVVLVMAADNEPVGLIPRTVIAVADLRNRLKAKDIIVILACTDLTGLPKPLLIPRWNLTPQAGVRTSTTEMPTALVETAVGDDGSGDSLLRLTALYVATRFDRLPIGDFEKVMLLLLDGKTIEREQPAQDKPNFGTRATSRSRTLLAIEVWREQGDTILTRLGVTVRTDHDGRKSMGFTHASARLEAEHYLERSQALFCNRQFDTLMAADVILGSGTSDAVADRALSLLADMLRSDPERGSDAVNELIDEIVRALPGVPGYATKGTGGAGHHSVRDVGSNLSEALKRLFGRRTKTDRQNRLLERTAKLFVALEADPALQAMAWKFLDGVSAQVHRDFFCEFLLVIAEDRRYQPSDLFWRRLRGWIDRAEPELEQDRYYQFITRYLARSEGALFEVLGHLVHWLPKKGEEASTQSSKAALSIVRDYLLYNLQGVVGDPGRGASRPPLLAAIADDTEDSGRFRTDLVRWFFHSAWGNSDLPLFIFDSMPDPEVMRELNRNAMALMFLSCVVQLLIASGNPAPASASARLAHALLKTAYDELGRENHLWLRSMMADYRNTILALRIQANPKQRAVIDTTRQALAEVVQIWNSFRQVVASSEEEDSAPLWFS</sequence>
<comment type="caution">
    <text evidence="2">The sequence shown here is derived from an EMBL/GenBank/DDBJ whole genome shotgun (WGS) entry which is preliminary data.</text>
</comment>
<evidence type="ECO:0000256" key="1">
    <source>
        <dbReference type="SAM" id="MobiDB-lite"/>
    </source>
</evidence>
<dbReference type="EMBL" id="JAGINP010000020">
    <property type="protein sequence ID" value="MBP2295250.1"/>
    <property type="molecule type" value="Genomic_DNA"/>
</dbReference>
<protein>
    <submittedName>
        <fullName evidence="2">Uncharacterized protein</fullName>
    </submittedName>
</protein>
<dbReference type="RefSeq" id="WP_209769665.1">
    <property type="nucleotide sequence ID" value="NZ_JAGINP010000020.1"/>
</dbReference>
<dbReference type="Proteomes" id="UP000781958">
    <property type="component" value="Unassembled WGS sequence"/>
</dbReference>